<dbReference type="Pfam" id="PF01547">
    <property type="entry name" value="SBP_bac_1"/>
    <property type="match status" value="1"/>
</dbReference>
<feature type="signal peptide" evidence="1">
    <location>
        <begin position="1"/>
        <end position="31"/>
    </location>
</feature>
<keyword evidence="3" id="KW-1185">Reference proteome</keyword>
<evidence type="ECO:0000256" key="1">
    <source>
        <dbReference type="SAM" id="SignalP"/>
    </source>
</evidence>
<dbReference type="PROSITE" id="PS51257">
    <property type="entry name" value="PROKAR_LIPOPROTEIN"/>
    <property type="match status" value="1"/>
</dbReference>
<dbReference type="InterPro" id="IPR006311">
    <property type="entry name" value="TAT_signal"/>
</dbReference>
<feature type="chain" id="PRO_5028937326" evidence="1">
    <location>
        <begin position="32"/>
        <end position="437"/>
    </location>
</feature>
<keyword evidence="1" id="KW-0732">Signal</keyword>
<dbReference type="InterPro" id="IPR050490">
    <property type="entry name" value="Bact_solute-bd_prot1"/>
</dbReference>
<dbReference type="EMBL" id="CP060789">
    <property type="protein sequence ID" value="QNP55441.1"/>
    <property type="molecule type" value="Genomic_DNA"/>
</dbReference>
<dbReference type="InterPro" id="IPR006059">
    <property type="entry name" value="SBP"/>
</dbReference>
<dbReference type="AlphaFoldDB" id="A0A7H0H4H5"/>
<dbReference type="PROSITE" id="PS51318">
    <property type="entry name" value="TAT"/>
    <property type="match status" value="1"/>
</dbReference>
<dbReference type="CDD" id="cd13585">
    <property type="entry name" value="PBP2_TMBP_like"/>
    <property type="match status" value="1"/>
</dbReference>
<dbReference type="PANTHER" id="PTHR43649">
    <property type="entry name" value="ARABINOSE-BINDING PROTEIN-RELATED"/>
    <property type="match status" value="1"/>
</dbReference>
<accession>A0A7H0H4H5</accession>
<dbReference type="SUPFAM" id="SSF53850">
    <property type="entry name" value="Periplasmic binding protein-like II"/>
    <property type="match status" value="1"/>
</dbReference>
<organism evidence="2 3">
    <name type="scientific">Tessaracoccus defluvii</name>
    <dbReference type="NCBI Taxonomy" id="1285901"/>
    <lineage>
        <taxon>Bacteria</taxon>
        <taxon>Bacillati</taxon>
        <taxon>Actinomycetota</taxon>
        <taxon>Actinomycetes</taxon>
        <taxon>Propionibacteriales</taxon>
        <taxon>Propionibacteriaceae</taxon>
        <taxon>Tessaracoccus</taxon>
    </lineage>
</organism>
<protein>
    <submittedName>
        <fullName evidence="2">Sugar ABC transporter substrate-binding protein</fullName>
    </submittedName>
</protein>
<name>A0A7H0H4H5_9ACTN</name>
<evidence type="ECO:0000313" key="3">
    <source>
        <dbReference type="Proteomes" id="UP000516117"/>
    </source>
</evidence>
<sequence length="437" mass="46819">MDRFISIGRRGVLAAAAVTTAVSLLAGCSPASDVDSAAPTSGPASIGPATGTITVMAGAQDLTEEMIAEFKKDNPDVEIEIILTDPTRLNTMIASGNPPDIATGPATGSANWNARGLATDLTPYLEQSTVLREDDLQPVNDGFRWDGTKSGSGPLYGIVKDWSQDASLWYNTRLFDEAGVPHLSDTEAISYDELLEIAKQLTVKDGDTTQVHGLGLEWAWSLYAPMSAMVMQQGGSLFNDDLTEIDFTTPEARRAFQWYVDFAEAGVGPTSLDPLADGSDFSTFAAERMAITQDGYWFGGNFAAEGSLQTVKMAPAPTMGDTRVNPTYGGQGWWIPAKADNKDGAWRLMEYFMAGPPAVARASSGWGMPSLKSLMDKLPQELDFQKQAFAVAQNEIQFAKPLPDSPYITIDAINAAIDKALQSAIKGTSPSTRRPPP</sequence>
<dbReference type="KEGG" id="tdf:H9L22_14740"/>
<dbReference type="Proteomes" id="UP000516117">
    <property type="component" value="Chromosome"/>
</dbReference>
<gene>
    <name evidence="2" type="ORF">H9L22_14740</name>
</gene>
<reference evidence="2 3" key="1">
    <citation type="submission" date="2020-08" db="EMBL/GenBank/DDBJ databases">
        <title>Genome sequence of Tessaracoccus defluvii JCM 17540T.</title>
        <authorList>
            <person name="Hyun D.-W."/>
            <person name="Bae J.-W."/>
        </authorList>
    </citation>
    <scope>NUCLEOTIDE SEQUENCE [LARGE SCALE GENOMIC DNA]</scope>
    <source>
        <strain evidence="2 3">JCM 17540</strain>
    </source>
</reference>
<proteinExistence type="predicted"/>
<dbReference type="Gene3D" id="3.40.190.10">
    <property type="entry name" value="Periplasmic binding protein-like II"/>
    <property type="match status" value="1"/>
</dbReference>
<dbReference type="RefSeq" id="WP_187720571.1">
    <property type="nucleotide sequence ID" value="NZ_CP060789.1"/>
</dbReference>
<evidence type="ECO:0000313" key="2">
    <source>
        <dbReference type="EMBL" id="QNP55441.1"/>
    </source>
</evidence>